<dbReference type="WBParaSite" id="ES5_v2.g22742.t1">
    <property type="protein sequence ID" value="ES5_v2.g22742.t1"/>
    <property type="gene ID" value="ES5_v2.g22742"/>
</dbReference>
<reference evidence="2" key="1">
    <citation type="submission" date="2022-11" db="UniProtKB">
        <authorList>
            <consortium name="WormBaseParasite"/>
        </authorList>
    </citation>
    <scope>IDENTIFICATION</scope>
</reference>
<accession>A0AC34FZG7</accession>
<evidence type="ECO:0000313" key="1">
    <source>
        <dbReference type="Proteomes" id="UP000887579"/>
    </source>
</evidence>
<sequence>MLNQSKVREMQKKEPPKREYSYASDGSVDWTTSTTNSSVSSLSFKNVSITSISQIPDPEPFTYNDENGEFRVEILEVNETIMGVGKNRRKESEALASEKAKQAFRNEDDPLQVAPARRRRRRRQRYVYDKEGDVGFPMRASPTSAHQQPRRSTSLNIDETQCSFSDSLAEVEPNNSIASSASAPTSPTTKNLFKELFQSVAAVTARQVIPLGGKILQQNEKQILKAGKSRN</sequence>
<proteinExistence type="predicted"/>
<name>A0AC34FZG7_9BILA</name>
<protein>
    <submittedName>
        <fullName evidence="2">Uncharacterized protein</fullName>
    </submittedName>
</protein>
<dbReference type="Proteomes" id="UP000887579">
    <property type="component" value="Unplaced"/>
</dbReference>
<evidence type="ECO:0000313" key="2">
    <source>
        <dbReference type="WBParaSite" id="ES5_v2.g22742.t1"/>
    </source>
</evidence>
<organism evidence="1 2">
    <name type="scientific">Panagrolaimus sp. ES5</name>
    <dbReference type="NCBI Taxonomy" id="591445"/>
    <lineage>
        <taxon>Eukaryota</taxon>
        <taxon>Metazoa</taxon>
        <taxon>Ecdysozoa</taxon>
        <taxon>Nematoda</taxon>
        <taxon>Chromadorea</taxon>
        <taxon>Rhabditida</taxon>
        <taxon>Tylenchina</taxon>
        <taxon>Panagrolaimomorpha</taxon>
        <taxon>Panagrolaimoidea</taxon>
        <taxon>Panagrolaimidae</taxon>
        <taxon>Panagrolaimus</taxon>
    </lineage>
</organism>